<accession>A0A6G5QAH1</accession>
<dbReference type="InterPro" id="IPR014001">
    <property type="entry name" value="Helicase_ATP-bd"/>
</dbReference>
<dbReference type="PROSITE" id="PS51194">
    <property type="entry name" value="HELICASE_CTER"/>
    <property type="match status" value="1"/>
</dbReference>
<dbReference type="InterPro" id="IPR050742">
    <property type="entry name" value="Helicase_Restrict-Modif_Enz"/>
</dbReference>
<dbReference type="EMBL" id="MK574078">
    <property type="protein sequence ID" value="QBZ71736.1"/>
    <property type="molecule type" value="Genomic_DNA"/>
</dbReference>
<dbReference type="InterPro" id="IPR001650">
    <property type="entry name" value="Helicase_C-like"/>
</dbReference>
<sequence>MTSIYVPRWYQDDAEFSIFDYFERGNTGNPVVAMPTGTGKSVVIANFIRRIFGYWPNQRIMMLTHVKELIEQNAEKLMGVWPNAPLGVYSAGLNSRDMIMPIVFGGVQSVAPCIERCLNENDGRPSHLKHFGHRDLLLIDECHLLSDKEDSFYQYIIAELKKINPYLKVIGFTATPYRMKMGLITDNGIFTDICYDITGIESFNRLIAEGYLSPLIAKPTRTEIDLSKVGITAGEYNSKQLEKAVDTDEVVFSAVSEMIETAYMRNTWLVFATGIDNTEHLASTIQSYGLDVLPVHSKLKPAVNTERLRAFKAGELRGLVSGQKLTTGFDHPPIDYIADLNPTLSPGKHVQKLGRGTRPCPETGKLNCLYGDFAGNVRRLGPINDPRIPGKPGKAGGDAPVRICEVCGVYNHAAARFCMSCGTEFTFETKLFGSAGILPPIRDDAPIVEYFNVAKVIYNLHEKRDANGVLTKPPMIKVSYFCGFSMFNEYVMLEHGGMASKRARDWWRQRHQSDPPPTTYEALRRVSELRTPARLRVWVNKKYPEVLSAEW</sequence>
<dbReference type="GO" id="GO:0005524">
    <property type="term" value="F:ATP binding"/>
    <property type="evidence" value="ECO:0007669"/>
    <property type="project" value="InterPro"/>
</dbReference>
<keyword evidence="4" id="KW-1185">Reference proteome</keyword>
<dbReference type="SMART" id="SM00487">
    <property type="entry name" value="DEXDc"/>
    <property type="match status" value="1"/>
</dbReference>
<dbReference type="SUPFAM" id="SSF52540">
    <property type="entry name" value="P-loop containing nucleoside triphosphate hydrolases"/>
    <property type="match status" value="1"/>
</dbReference>
<dbReference type="GO" id="GO:0003677">
    <property type="term" value="F:DNA binding"/>
    <property type="evidence" value="ECO:0007669"/>
    <property type="project" value="InterPro"/>
</dbReference>
<dbReference type="KEGG" id="vg:77608978"/>
<dbReference type="Pfam" id="PF00271">
    <property type="entry name" value="Helicase_C"/>
    <property type="match status" value="1"/>
</dbReference>
<evidence type="ECO:0008006" key="5">
    <source>
        <dbReference type="Google" id="ProtNLM"/>
    </source>
</evidence>
<dbReference type="InterPro" id="IPR006935">
    <property type="entry name" value="Helicase/UvrB_N"/>
</dbReference>
<evidence type="ECO:0000259" key="1">
    <source>
        <dbReference type="PROSITE" id="PS51192"/>
    </source>
</evidence>
<dbReference type="PROSITE" id="PS51192">
    <property type="entry name" value="HELICASE_ATP_BIND_1"/>
    <property type="match status" value="1"/>
</dbReference>
<dbReference type="RefSeq" id="YP_010597324.1">
    <property type="nucleotide sequence ID" value="NC_069740.1"/>
</dbReference>
<dbReference type="Gene3D" id="3.40.50.300">
    <property type="entry name" value="P-loop containing nucleotide triphosphate hydrolases"/>
    <property type="match status" value="2"/>
</dbReference>
<dbReference type="GO" id="GO:0016787">
    <property type="term" value="F:hydrolase activity"/>
    <property type="evidence" value="ECO:0007669"/>
    <property type="project" value="InterPro"/>
</dbReference>
<feature type="domain" description="Helicase ATP-binding" evidence="1">
    <location>
        <begin position="21"/>
        <end position="194"/>
    </location>
</feature>
<dbReference type="Proteomes" id="UP000503152">
    <property type="component" value="Segment"/>
</dbReference>
<organism evidence="3 4">
    <name type="scientific">Pseudomonas phage KP1</name>
    <dbReference type="NCBI Taxonomy" id="2562463"/>
    <lineage>
        <taxon>Viruses</taxon>
        <taxon>Duplodnaviria</taxon>
        <taxon>Heunggongvirae</taxon>
        <taxon>Uroviricota</taxon>
        <taxon>Caudoviricetes</taxon>
        <taxon>Jondennisvirinae</taxon>
        <taxon>Kipunavirus</taxon>
        <taxon>Kipunavirus KP1</taxon>
    </lineage>
</organism>
<dbReference type="GeneID" id="77608978"/>
<dbReference type="InterPro" id="IPR027417">
    <property type="entry name" value="P-loop_NTPase"/>
</dbReference>
<reference evidence="3 4" key="1">
    <citation type="submission" date="2019-02" db="EMBL/GenBank/DDBJ databases">
        <title>Novel Pseudomonas phage from tap water.</title>
        <authorList>
            <person name="Petrzik K."/>
            <person name="Koloniuk I."/>
            <person name="Lukavsky J."/>
        </authorList>
    </citation>
    <scope>NUCLEOTIDE SEQUENCE [LARGE SCALE GENOMIC DNA]</scope>
</reference>
<dbReference type="SMART" id="SM00490">
    <property type="entry name" value="HELICc"/>
    <property type="match status" value="1"/>
</dbReference>
<evidence type="ECO:0000313" key="3">
    <source>
        <dbReference type="EMBL" id="QBZ71736.1"/>
    </source>
</evidence>
<dbReference type="PANTHER" id="PTHR47396">
    <property type="entry name" value="TYPE I RESTRICTION ENZYME ECOKI R PROTEIN"/>
    <property type="match status" value="1"/>
</dbReference>
<proteinExistence type="predicted"/>
<evidence type="ECO:0000259" key="2">
    <source>
        <dbReference type="PROSITE" id="PS51194"/>
    </source>
</evidence>
<dbReference type="PANTHER" id="PTHR47396:SF1">
    <property type="entry name" value="ATP-DEPENDENT HELICASE IRC3-RELATED"/>
    <property type="match status" value="1"/>
</dbReference>
<protein>
    <recommendedName>
        <fullName evidence="5">DNA helicase</fullName>
    </recommendedName>
</protein>
<dbReference type="Pfam" id="PF04851">
    <property type="entry name" value="ResIII"/>
    <property type="match status" value="1"/>
</dbReference>
<evidence type="ECO:0000313" key="4">
    <source>
        <dbReference type="Proteomes" id="UP000503152"/>
    </source>
</evidence>
<feature type="domain" description="Helicase C-terminal" evidence="2">
    <location>
        <begin position="258"/>
        <end position="399"/>
    </location>
</feature>
<name>A0A6G5QAH1_9CAUD</name>